<dbReference type="Pfam" id="PF13649">
    <property type="entry name" value="Methyltransf_25"/>
    <property type="match status" value="1"/>
</dbReference>
<proteinExistence type="predicted"/>
<dbReference type="Proteomes" id="UP001501337">
    <property type="component" value="Unassembled WGS sequence"/>
</dbReference>
<feature type="domain" description="Methyltransferase" evidence="3">
    <location>
        <begin position="66"/>
        <end position="162"/>
    </location>
</feature>
<dbReference type="CDD" id="cd02440">
    <property type="entry name" value="AdoMet_MTases"/>
    <property type="match status" value="1"/>
</dbReference>
<reference evidence="5" key="1">
    <citation type="journal article" date="2019" name="Int. J. Syst. Evol. Microbiol.">
        <title>The Global Catalogue of Microorganisms (GCM) 10K type strain sequencing project: providing services to taxonomists for standard genome sequencing and annotation.</title>
        <authorList>
            <consortium name="The Broad Institute Genomics Platform"/>
            <consortium name="The Broad Institute Genome Sequencing Center for Infectious Disease"/>
            <person name="Wu L."/>
            <person name="Ma J."/>
        </authorList>
    </citation>
    <scope>NUCLEOTIDE SEQUENCE [LARGE SCALE GENOMIC DNA]</scope>
    <source>
        <strain evidence="5">JCM 17555</strain>
    </source>
</reference>
<dbReference type="EMBL" id="BAABBO010000001">
    <property type="protein sequence ID" value="GAA3951998.1"/>
    <property type="molecule type" value="Genomic_DNA"/>
</dbReference>
<sequence>MQSAQQPAQSATPTASVDARPAEARDKYRFVGPVYDLLSAFYSGKAIHEAKVAMLDEAHLKAGDSVLFAGVGHGKDAIHAAERGARVTVIDLSETMLRKFDDELVKQGKTHLDIRRVQADIFKFEEFAQYDMVVGNFFLNVFSEDMMDRVLKQLIDLAKEDGKIVVGDFALPQGNILRRQFQKAYWYVAVSLFWLTAGNALHNIYDYPAAMRRAGLEIKSIKRFSFAGLANYWSILGDKAAVAPAAKQAA</sequence>
<dbReference type="InterPro" id="IPR029063">
    <property type="entry name" value="SAM-dependent_MTases_sf"/>
</dbReference>
<keyword evidence="1" id="KW-0808">Transferase</keyword>
<evidence type="ECO:0000313" key="5">
    <source>
        <dbReference type="Proteomes" id="UP001501337"/>
    </source>
</evidence>
<comment type="caution">
    <text evidence="4">The sequence shown here is derived from an EMBL/GenBank/DDBJ whole genome shotgun (WGS) entry which is preliminary data.</text>
</comment>
<accession>A0ABP7NS53</accession>
<gene>
    <name evidence="4" type="ORF">GCM10022278_08810</name>
</gene>
<dbReference type="SUPFAM" id="SSF53335">
    <property type="entry name" value="S-adenosyl-L-methionine-dependent methyltransferases"/>
    <property type="match status" value="1"/>
</dbReference>
<evidence type="ECO:0000256" key="1">
    <source>
        <dbReference type="ARBA" id="ARBA00022679"/>
    </source>
</evidence>
<organism evidence="4 5">
    <name type="scientific">Allohahella marinimesophila</name>
    <dbReference type="NCBI Taxonomy" id="1054972"/>
    <lineage>
        <taxon>Bacteria</taxon>
        <taxon>Pseudomonadati</taxon>
        <taxon>Pseudomonadota</taxon>
        <taxon>Gammaproteobacteria</taxon>
        <taxon>Oceanospirillales</taxon>
        <taxon>Hahellaceae</taxon>
        <taxon>Allohahella</taxon>
    </lineage>
</organism>
<name>A0ABP7NS53_9GAMM</name>
<dbReference type="PANTHER" id="PTHR43861">
    <property type="entry name" value="TRANS-ACONITATE 2-METHYLTRANSFERASE-RELATED"/>
    <property type="match status" value="1"/>
</dbReference>
<evidence type="ECO:0000313" key="4">
    <source>
        <dbReference type="EMBL" id="GAA3951998.1"/>
    </source>
</evidence>
<dbReference type="RefSeq" id="WP_344803652.1">
    <property type="nucleotide sequence ID" value="NZ_BAABBO010000001.1"/>
</dbReference>
<evidence type="ECO:0000259" key="3">
    <source>
        <dbReference type="Pfam" id="PF13649"/>
    </source>
</evidence>
<evidence type="ECO:0000256" key="2">
    <source>
        <dbReference type="SAM" id="MobiDB-lite"/>
    </source>
</evidence>
<dbReference type="Gene3D" id="3.40.50.150">
    <property type="entry name" value="Vaccinia Virus protein VP39"/>
    <property type="match status" value="1"/>
</dbReference>
<feature type="compositionally biased region" description="Low complexity" evidence="2">
    <location>
        <begin position="1"/>
        <end position="16"/>
    </location>
</feature>
<dbReference type="InterPro" id="IPR041698">
    <property type="entry name" value="Methyltransf_25"/>
</dbReference>
<protein>
    <recommendedName>
        <fullName evidence="3">Methyltransferase domain-containing protein</fullName>
    </recommendedName>
</protein>
<keyword evidence="5" id="KW-1185">Reference proteome</keyword>
<feature type="region of interest" description="Disordered" evidence="2">
    <location>
        <begin position="1"/>
        <end position="20"/>
    </location>
</feature>